<comment type="similarity">
    <text evidence="2">Belongs to the AIM9 family.</text>
</comment>
<dbReference type="Proteomes" id="UP000187013">
    <property type="component" value="Unassembled WGS sequence"/>
</dbReference>
<dbReference type="PANTHER" id="PTHR36091:SF1">
    <property type="entry name" value="ALTERED INHERITANCE OF MITOCHONDRIA PROTEIN 9, MITOCHONDRIAL"/>
    <property type="match status" value="1"/>
</dbReference>
<dbReference type="PANTHER" id="PTHR36091">
    <property type="entry name" value="ALTERED INHERITANCE OF MITOCHONDRIA PROTEIN 9, MITOCHONDRIAL"/>
    <property type="match status" value="1"/>
</dbReference>
<accession>A0A1Q3ABI2</accession>
<evidence type="ECO:0000313" key="7">
    <source>
        <dbReference type="EMBL" id="GAV53087.1"/>
    </source>
</evidence>
<dbReference type="EMBL" id="BDGX01000035">
    <property type="protein sequence ID" value="GAV53087.1"/>
    <property type="molecule type" value="Genomic_DNA"/>
</dbReference>
<keyword evidence="4" id="KW-0809">Transit peptide</keyword>
<dbReference type="OrthoDB" id="2968323at2759"/>
<comment type="caution">
    <text evidence="7">The sequence shown here is derived from an EMBL/GenBank/DDBJ whole genome shotgun (WGS) entry which is preliminary data.</text>
</comment>
<dbReference type="GO" id="GO:0005739">
    <property type="term" value="C:mitochondrion"/>
    <property type="evidence" value="ECO:0007669"/>
    <property type="project" value="UniProtKB-SubCell"/>
</dbReference>
<evidence type="ECO:0000256" key="6">
    <source>
        <dbReference type="ARBA" id="ARBA00031849"/>
    </source>
</evidence>
<evidence type="ECO:0000256" key="2">
    <source>
        <dbReference type="ARBA" id="ARBA00005543"/>
    </source>
</evidence>
<evidence type="ECO:0000256" key="5">
    <source>
        <dbReference type="ARBA" id="ARBA00023128"/>
    </source>
</evidence>
<dbReference type="InterPro" id="IPR011009">
    <property type="entry name" value="Kinase-like_dom_sf"/>
</dbReference>
<evidence type="ECO:0000256" key="3">
    <source>
        <dbReference type="ARBA" id="ARBA00016197"/>
    </source>
</evidence>
<proteinExistence type="inferred from homology"/>
<dbReference type="SUPFAM" id="SSF56112">
    <property type="entry name" value="Protein kinase-like (PK-like)"/>
    <property type="match status" value="1"/>
</dbReference>
<sequence>MIKICVGGRGEIGMMLRKKKKVRHINTYTCNILLRDCRLARLKMIRSTTVRLGKRCAALRLKTSPILRPLVATRCITNKADEVFTKLSDENDPKRDAFFNYSWGSWLVNDKQEKAKRVTKFSIEGLTDVLNEIYADSQQLAKTVKSNRIPAPDYKKNLTVTLPHNTMIKDLGAASPNEKVRVIRMASIHEGKHHRIYKLDTNVNRSFVLRIPYALENGYALESRLKSEVATMDFVQLKLGIKVPKVYCYGVNALNPVKQPFILEEFIEGKLLMRDWNPLVEDKKDSLPDDTLKSVVEQVSDLQSKLLSMQFNGVGSLYFSKDYDMPGEPKKSVYDGESNSDLKDRWVIGPTAERVFWRKKFALNKEALSKFLGPWSVNEPWEIVKNTGLVEAENTKARLALKQADASPEAVDETTLNEQIVSFENLATVGPHLFDSETTTIPNVKELLKPRLYHPDLDPMNIIVTAEGTPCLLDFEGSSVKPFILHNSPQFVAYDGPKIFDLQEDIPDYDKLVDSEKAQYEFMYKRTRNQFLWDSALNERNNKLISAVAPPVKLLRSPYIAAVERKSDEEYLLIDEALIQLAEVWEVFYKNGLVKDSNYPLTFSKEQSEKHANDLNAFHEKLISRPFAATQGWIPQDMFENLIKAGILVKESDGSYAVKTENLA</sequence>
<evidence type="ECO:0000313" key="8">
    <source>
        <dbReference type="Proteomes" id="UP000187013"/>
    </source>
</evidence>
<dbReference type="InterPro" id="IPR051035">
    <property type="entry name" value="Mito_inheritance_9"/>
</dbReference>
<comment type="subcellular location">
    <subcellularLocation>
        <location evidence="1">Mitochondrion</location>
    </subcellularLocation>
</comment>
<reference evidence="7 8" key="1">
    <citation type="submission" date="2016-08" db="EMBL/GenBank/DDBJ databases">
        <title>Draft genome sequence of allopolyploid Zygosaccharomyces rouxii.</title>
        <authorList>
            <person name="Watanabe J."/>
            <person name="Uehara K."/>
            <person name="Mogi Y."/>
            <person name="Tsukioka Y."/>
        </authorList>
    </citation>
    <scope>NUCLEOTIDE SEQUENCE [LARGE SCALE GENOMIC DNA]</scope>
    <source>
        <strain evidence="7 8">NBRC 110957</strain>
    </source>
</reference>
<organism evidence="7 8">
    <name type="scientific">Zygosaccharomyces rouxii</name>
    <dbReference type="NCBI Taxonomy" id="4956"/>
    <lineage>
        <taxon>Eukaryota</taxon>
        <taxon>Fungi</taxon>
        <taxon>Dikarya</taxon>
        <taxon>Ascomycota</taxon>
        <taxon>Saccharomycotina</taxon>
        <taxon>Saccharomycetes</taxon>
        <taxon>Saccharomycetales</taxon>
        <taxon>Saccharomycetaceae</taxon>
        <taxon>Zygosaccharomyces</taxon>
    </lineage>
</organism>
<keyword evidence="5" id="KW-0496">Mitochondrion</keyword>
<gene>
    <name evidence="7" type="ORF">ZYGR_0AI03690</name>
</gene>
<name>A0A1Q3ABI2_ZYGRO</name>
<evidence type="ECO:0000256" key="1">
    <source>
        <dbReference type="ARBA" id="ARBA00004173"/>
    </source>
</evidence>
<protein>
    <recommendedName>
        <fullName evidence="3">Altered inheritance of mitochondria protein 9, mitochondrial</fullName>
    </recommendedName>
    <alternativeName>
        <fullName evidence="6">Found in mitochondrial proteome protein 29</fullName>
    </alternativeName>
</protein>
<evidence type="ECO:0000256" key="4">
    <source>
        <dbReference type="ARBA" id="ARBA00022946"/>
    </source>
</evidence>
<dbReference type="AlphaFoldDB" id="A0A1Q3ABI2"/>